<dbReference type="AlphaFoldDB" id="A0A6A5ED20"/>
<feature type="domain" description="ShKT" evidence="4">
    <location>
        <begin position="237"/>
        <end position="270"/>
    </location>
</feature>
<dbReference type="Gene3D" id="3.40.33.10">
    <property type="entry name" value="CAP"/>
    <property type="match status" value="1"/>
</dbReference>
<sequence>MCCLIGEFHLNRRGPSSRQALRSEQCGPNYHGYVHLQRPVRLGRFCCSSGSMHLGSGFNGSSTKLTAGQTDPTEIVNKHNDLRRNVQPSASNMLEISWSSEAAANAQRWANTCSMKHSPDSSRKISTSGCGENLYMSSWEDTWSNAIQSWYNEIKNWRYGVGATNGGVVGHFTQLVWYRSNKVGCGMAYCSNSSYKYFYVCQYCPPGNYQYARPYTSGPSCGDCPNACNNKLCTNACPYTDQYSNCADLKKQWGCTQSEVASWCPASCKCSSEII</sequence>
<dbReference type="InterPro" id="IPR035940">
    <property type="entry name" value="CAP_sf"/>
</dbReference>
<dbReference type="FunFam" id="1.10.10.740:FF:000001">
    <property type="entry name" value="Cysteine-rich secretory protein 2"/>
    <property type="match status" value="1"/>
</dbReference>
<dbReference type="SUPFAM" id="SSF55797">
    <property type="entry name" value="PR-1-like"/>
    <property type="match status" value="1"/>
</dbReference>
<keyword evidence="2 3" id="KW-1015">Disulfide bond</keyword>
<name>A0A6A5ED20_PERFL</name>
<dbReference type="PRINTS" id="PR00837">
    <property type="entry name" value="V5TPXLIKE"/>
</dbReference>
<dbReference type="PROSITE" id="PS51670">
    <property type="entry name" value="SHKT"/>
    <property type="match status" value="1"/>
</dbReference>
<dbReference type="FunFam" id="3.40.33.10:FF:000005">
    <property type="entry name" value="Cysteine-rich secretory protein 2"/>
    <property type="match status" value="1"/>
</dbReference>
<keyword evidence="6" id="KW-1185">Reference proteome</keyword>
<feature type="disulfide bond" evidence="3">
    <location>
        <begin position="246"/>
        <end position="264"/>
    </location>
</feature>
<gene>
    <name evidence="5" type="ORF">PFLUV_G00214780</name>
</gene>
<dbReference type="GO" id="GO:0005576">
    <property type="term" value="C:extracellular region"/>
    <property type="evidence" value="ECO:0007669"/>
    <property type="project" value="InterPro"/>
</dbReference>
<dbReference type="InterPro" id="IPR001283">
    <property type="entry name" value="CRISP-related"/>
</dbReference>
<comment type="similarity">
    <text evidence="1">Belongs to the CRISP family.</text>
</comment>
<comment type="caution">
    <text evidence="5">The sequence shown here is derived from an EMBL/GenBank/DDBJ whole genome shotgun (WGS) entry which is preliminary data.</text>
</comment>
<evidence type="ECO:0000313" key="6">
    <source>
        <dbReference type="Proteomes" id="UP000465112"/>
    </source>
</evidence>
<dbReference type="Gene3D" id="1.10.10.740">
    <property type="entry name" value="Crisp domain"/>
    <property type="match status" value="1"/>
</dbReference>
<dbReference type="PROSITE" id="PS01010">
    <property type="entry name" value="CRISP_2"/>
    <property type="match status" value="1"/>
</dbReference>
<dbReference type="InterPro" id="IPR042076">
    <property type="entry name" value="Crisp-like_dom"/>
</dbReference>
<evidence type="ECO:0000256" key="2">
    <source>
        <dbReference type="ARBA" id="ARBA00023157"/>
    </source>
</evidence>
<protein>
    <recommendedName>
        <fullName evidence="4">ShKT domain-containing protein</fullName>
    </recommendedName>
</protein>
<comment type="caution">
    <text evidence="3">Lacks conserved residue(s) required for the propagation of feature annotation.</text>
</comment>
<dbReference type="InterPro" id="IPR018244">
    <property type="entry name" value="Allrgn_V5/Tpx1_CS"/>
</dbReference>
<organism evidence="5 6">
    <name type="scientific">Perca fluviatilis</name>
    <name type="common">European perch</name>
    <dbReference type="NCBI Taxonomy" id="8168"/>
    <lineage>
        <taxon>Eukaryota</taxon>
        <taxon>Metazoa</taxon>
        <taxon>Chordata</taxon>
        <taxon>Craniata</taxon>
        <taxon>Vertebrata</taxon>
        <taxon>Euteleostomi</taxon>
        <taxon>Actinopterygii</taxon>
        <taxon>Neopterygii</taxon>
        <taxon>Teleostei</taxon>
        <taxon>Neoteleostei</taxon>
        <taxon>Acanthomorphata</taxon>
        <taxon>Eupercaria</taxon>
        <taxon>Perciformes</taxon>
        <taxon>Percoidei</taxon>
        <taxon>Percidae</taxon>
        <taxon>Percinae</taxon>
        <taxon>Perca</taxon>
    </lineage>
</organism>
<dbReference type="EMBL" id="VHII01000018">
    <property type="protein sequence ID" value="KAF1376758.1"/>
    <property type="molecule type" value="Genomic_DNA"/>
</dbReference>
<dbReference type="InterPro" id="IPR014044">
    <property type="entry name" value="CAP_dom"/>
</dbReference>
<reference evidence="5 6" key="1">
    <citation type="submission" date="2019-06" db="EMBL/GenBank/DDBJ databases">
        <title>A chromosome-scale genome assembly of the European perch, Perca fluviatilis.</title>
        <authorList>
            <person name="Roques C."/>
            <person name="Zahm M."/>
            <person name="Cabau C."/>
            <person name="Klopp C."/>
            <person name="Bouchez O."/>
            <person name="Donnadieu C."/>
            <person name="Kuhl H."/>
            <person name="Gislard M."/>
            <person name="Guendouz S."/>
            <person name="Journot L."/>
            <person name="Haffray P."/>
            <person name="Bestin A."/>
            <person name="Morvezen R."/>
            <person name="Feron R."/>
            <person name="Wen M."/>
            <person name="Jouanno E."/>
            <person name="Herpin A."/>
            <person name="Schartl M."/>
            <person name="Postlethwait J."/>
            <person name="Schaerlinger B."/>
            <person name="Chardard D."/>
            <person name="Lecocq T."/>
            <person name="Poncet C."/>
            <person name="Jaffrelo L."/>
            <person name="Lampietro C."/>
            <person name="Guiguen Y."/>
        </authorList>
    </citation>
    <scope>NUCLEOTIDE SEQUENCE [LARGE SCALE GENOMIC DNA]</scope>
    <source>
        <tissue evidence="5">Blood</tissue>
    </source>
</reference>
<dbReference type="SUPFAM" id="SSF57546">
    <property type="entry name" value="Crisp domain-like"/>
    <property type="match status" value="1"/>
</dbReference>
<evidence type="ECO:0000259" key="4">
    <source>
        <dbReference type="PROSITE" id="PS51670"/>
    </source>
</evidence>
<dbReference type="InterPro" id="IPR003582">
    <property type="entry name" value="ShKT_dom"/>
</dbReference>
<dbReference type="InterPro" id="IPR013871">
    <property type="entry name" value="Cysteine_rich_secretory"/>
</dbReference>
<dbReference type="Pfam" id="PF00188">
    <property type="entry name" value="CAP"/>
    <property type="match status" value="1"/>
</dbReference>
<evidence type="ECO:0000256" key="1">
    <source>
        <dbReference type="ARBA" id="ARBA00009923"/>
    </source>
</evidence>
<proteinExistence type="inferred from homology"/>
<dbReference type="PROSITE" id="PS01009">
    <property type="entry name" value="CRISP_1"/>
    <property type="match status" value="1"/>
</dbReference>
<dbReference type="PANTHER" id="PTHR10334">
    <property type="entry name" value="CYSTEINE-RICH SECRETORY PROTEIN-RELATED"/>
    <property type="match status" value="1"/>
</dbReference>
<accession>A0A6A5ED20</accession>
<evidence type="ECO:0000313" key="5">
    <source>
        <dbReference type="EMBL" id="KAF1376758.1"/>
    </source>
</evidence>
<dbReference type="Proteomes" id="UP000465112">
    <property type="component" value="Unassembled WGS sequence"/>
</dbReference>
<feature type="disulfide bond" evidence="3">
    <location>
        <begin position="255"/>
        <end position="268"/>
    </location>
</feature>
<evidence type="ECO:0000256" key="3">
    <source>
        <dbReference type="PROSITE-ProRule" id="PRU01005"/>
    </source>
</evidence>
<dbReference type="SMART" id="SM00198">
    <property type="entry name" value="SCP"/>
    <property type="match status" value="1"/>
</dbReference>
<dbReference type="Pfam" id="PF08562">
    <property type="entry name" value="Crisp"/>
    <property type="match status" value="1"/>
</dbReference>